<dbReference type="EMBL" id="GBXM01008253">
    <property type="protein sequence ID" value="JAI00325.1"/>
    <property type="molecule type" value="Transcribed_RNA"/>
</dbReference>
<organism evidence="1">
    <name type="scientific">Anguilla anguilla</name>
    <name type="common">European freshwater eel</name>
    <name type="synonym">Muraena anguilla</name>
    <dbReference type="NCBI Taxonomy" id="7936"/>
    <lineage>
        <taxon>Eukaryota</taxon>
        <taxon>Metazoa</taxon>
        <taxon>Chordata</taxon>
        <taxon>Craniata</taxon>
        <taxon>Vertebrata</taxon>
        <taxon>Euteleostomi</taxon>
        <taxon>Actinopterygii</taxon>
        <taxon>Neopterygii</taxon>
        <taxon>Teleostei</taxon>
        <taxon>Anguilliformes</taxon>
        <taxon>Anguillidae</taxon>
        <taxon>Anguilla</taxon>
    </lineage>
</organism>
<evidence type="ECO:0000313" key="1">
    <source>
        <dbReference type="EMBL" id="JAI00325.1"/>
    </source>
</evidence>
<protein>
    <submittedName>
        <fullName evidence="1">Uncharacterized protein</fullName>
    </submittedName>
</protein>
<accession>A0A0E9XCG9</accession>
<dbReference type="AlphaFoldDB" id="A0A0E9XCG9"/>
<proteinExistence type="predicted"/>
<reference evidence="1" key="2">
    <citation type="journal article" date="2015" name="Fish Shellfish Immunol.">
        <title>Early steps in the European eel (Anguilla anguilla)-Vibrio vulnificus interaction in the gills: Role of the RtxA13 toxin.</title>
        <authorList>
            <person name="Callol A."/>
            <person name="Pajuelo D."/>
            <person name="Ebbesson L."/>
            <person name="Teles M."/>
            <person name="MacKenzie S."/>
            <person name="Amaro C."/>
        </authorList>
    </citation>
    <scope>NUCLEOTIDE SEQUENCE</scope>
</reference>
<name>A0A0E9XCG9_ANGAN</name>
<reference evidence="1" key="1">
    <citation type="submission" date="2014-11" db="EMBL/GenBank/DDBJ databases">
        <authorList>
            <person name="Amaro Gonzalez C."/>
        </authorList>
    </citation>
    <scope>NUCLEOTIDE SEQUENCE</scope>
</reference>
<sequence>MLLGNDAFVSEQSIHMLTIRSYSGKSLFFQEVNEAGEPFFALD</sequence>